<keyword evidence="1" id="KW-0732">Signal</keyword>
<dbReference type="Proteomes" id="UP000215335">
    <property type="component" value="Unassembled WGS sequence"/>
</dbReference>
<reference evidence="2 3" key="1">
    <citation type="journal article" date="2017" name="Curr. Biol.">
        <title>The Evolution of Venom by Co-option of Single-Copy Genes.</title>
        <authorList>
            <person name="Martinson E.O."/>
            <person name="Mrinalini"/>
            <person name="Kelkar Y.D."/>
            <person name="Chang C.H."/>
            <person name="Werren J.H."/>
        </authorList>
    </citation>
    <scope>NUCLEOTIDE SEQUENCE [LARGE SCALE GENOMIC DNA]</scope>
    <source>
        <strain evidence="2 3">Alberta</strain>
        <tissue evidence="2">Whole body</tissue>
    </source>
</reference>
<gene>
    <name evidence="2" type="ORF">TSAR_005490</name>
</gene>
<proteinExistence type="predicted"/>
<feature type="chain" id="PRO_5013371191" evidence="1">
    <location>
        <begin position="16"/>
        <end position="36"/>
    </location>
</feature>
<protein>
    <submittedName>
        <fullName evidence="2">Uncharacterized protein</fullName>
    </submittedName>
</protein>
<feature type="signal peptide" evidence="1">
    <location>
        <begin position="1"/>
        <end position="15"/>
    </location>
</feature>
<comment type="caution">
    <text evidence="2">The sequence shown here is derived from an EMBL/GenBank/DDBJ whole genome shotgun (WGS) entry which is preliminary data.</text>
</comment>
<organism evidence="2 3">
    <name type="scientific">Trichomalopsis sarcophagae</name>
    <dbReference type="NCBI Taxonomy" id="543379"/>
    <lineage>
        <taxon>Eukaryota</taxon>
        <taxon>Metazoa</taxon>
        <taxon>Ecdysozoa</taxon>
        <taxon>Arthropoda</taxon>
        <taxon>Hexapoda</taxon>
        <taxon>Insecta</taxon>
        <taxon>Pterygota</taxon>
        <taxon>Neoptera</taxon>
        <taxon>Endopterygota</taxon>
        <taxon>Hymenoptera</taxon>
        <taxon>Apocrita</taxon>
        <taxon>Proctotrupomorpha</taxon>
        <taxon>Chalcidoidea</taxon>
        <taxon>Pteromalidae</taxon>
        <taxon>Pteromalinae</taxon>
        <taxon>Trichomalopsis</taxon>
    </lineage>
</organism>
<sequence>MLSYMTVCTTLCTDLLCIIQVQLLCKKSHRCTQSHQ</sequence>
<evidence type="ECO:0000313" key="3">
    <source>
        <dbReference type="Proteomes" id="UP000215335"/>
    </source>
</evidence>
<name>A0A232ERK1_9HYME</name>
<dbReference type="EMBL" id="NNAY01002611">
    <property type="protein sequence ID" value="OXU20947.1"/>
    <property type="molecule type" value="Genomic_DNA"/>
</dbReference>
<evidence type="ECO:0000313" key="2">
    <source>
        <dbReference type="EMBL" id="OXU20947.1"/>
    </source>
</evidence>
<dbReference type="AlphaFoldDB" id="A0A232ERK1"/>
<keyword evidence="3" id="KW-1185">Reference proteome</keyword>
<accession>A0A232ERK1</accession>
<evidence type="ECO:0000256" key="1">
    <source>
        <dbReference type="SAM" id="SignalP"/>
    </source>
</evidence>